<dbReference type="SUPFAM" id="SSF51412">
    <property type="entry name" value="Inosine monophosphate dehydrogenase (IMPDH)"/>
    <property type="match status" value="1"/>
</dbReference>
<dbReference type="InterPro" id="IPR001093">
    <property type="entry name" value="IMP_DH_GMPRt"/>
</dbReference>
<sequence>MAKNHRAATDVNGRPELPIVEDDGFSAEMLFRQGYSYTYDDLIFHPGFINFATDAVDLSTHLTRNIQLRTPCVSSPMDTVTEAAMAAAMATVGGIGFIHYNNQPQVQAALVKKAKSQRVAFMPDPVCLRPSDPISHIDLLKETRGFSSVLVTEDGKVGSKLLGVVTSRDTDFVVDRSTELCEVMSRDIISAPAGASLEEASRVLIESKKSLLPLVTDTGELTELLCRTDLKSHRQNPDSGFPSLGADGKFLVGAAVGTRESDQIRLQLLVDAGVNVVILDSSQGDSIYQRKMIEYVKKVHPELDVIAGNVVTAYQARNLIEAGADALRVGMGSGSICTTQEVCAVGRGQGTAVYKTAAVGNAMGVPIIADGGIANSGHVVKALSLGASTVMMGSFLAGTDEAPGEFFIQDGLRLKKYRGMGSLEAMAKGSDARYLGDKSRLKIAQGVSGSVAAKGSVLRLIPYTLHAVKQGFQDLGTPSISAAHDALVAGSIRLEVRTGAAQKEGGVHDLVSYEKRRF</sequence>
<gene>
    <name evidence="1" type="ORF">CSSPJE1EN1_LOCUS6898</name>
</gene>
<dbReference type="HAMAP" id="MF_01964">
    <property type="entry name" value="IMPDH"/>
    <property type="match status" value="1"/>
</dbReference>
<dbReference type="SMART" id="SM01240">
    <property type="entry name" value="IMPDH"/>
    <property type="match status" value="1"/>
</dbReference>
<dbReference type="InterPro" id="IPR013785">
    <property type="entry name" value="Aldolase_TIM"/>
</dbReference>
<dbReference type="CDD" id="cd00381">
    <property type="entry name" value="IMPDH"/>
    <property type="match status" value="1"/>
</dbReference>
<protein>
    <submittedName>
        <fullName evidence="1">Uncharacterized protein</fullName>
    </submittedName>
</protein>
<dbReference type="Pfam" id="PF00478">
    <property type="entry name" value="IMPDH"/>
    <property type="match status" value="1"/>
</dbReference>
<dbReference type="PANTHER" id="PTHR11911:SF111">
    <property type="entry name" value="INOSINE-5'-MONOPHOSPHATE DEHYDROGENASE"/>
    <property type="match status" value="1"/>
</dbReference>
<dbReference type="InterPro" id="IPR005990">
    <property type="entry name" value="IMP_DH"/>
</dbReference>
<dbReference type="EMBL" id="OZ020109">
    <property type="protein sequence ID" value="CAK9261420.1"/>
    <property type="molecule type" value="Genomic_DNA"/>
</dbReference>
<dbReference type="InterPro" id="IPR000644">
    <property type="entry name" value="CBS_dom"/>
</dbReference>
<dbReference type="PROSITE" id="PS51371">
    <property type="entry name" value="CBS"/>
    <property type="match status" value="2"/>
</dbReference>
<dbReference type="PIRSF" id="PIRSF000130">
    <property type="entry name" value="IMPDH"/>
    <property type="match status" value="1"/>
</dbReference>
<dbReference type="Proteomes" id="UP001497444">
    <property type="component" value="Chromosome 14"/>
</dbReference>
<evidence type="ECO:0000313" key="1">
    <source>
        <dbReference type="EMBL" id="CAK9261420.1"/>
    </source>
</evidence>
<name>A0ABP0W7X7_9BRYO</name>
<dbReference type="Pfam" id="PF00571">
    <property type="entry name" value="CBS"/>
    <property type="match status" value="2"/>
</dbReference>
<dbReference type="CDD" id="cd04601">
    <property type="entry name" value="CBS_pair_IMPDH"/>
    <property type="match status" value="1"/>
</dbReference>
<dbReference type="PANTHER" id="PTHR11911">
    <property type="entry name" value="INOSINE-5-MONOPHOSPHATE DEHYDROGENASE RELATED"/>
    <property type="match status" value="1"/>
</dbReference>
<reference evidence="1" key="1">
    <citation type="submission" date="2024-02" db="EMBL/GenBank/DDBJ databases">
        <authorList>
            <consortium name="ELIXIR-Norway"/>
            <consortium name="Elixir Norway"/>
        </authorList>
    </citation>
    <scope>NUCLEOTIDE SEQUENCE</scope>
</reference>
<dbReference type="SUPFAM" id="SSF54631">
    <property type="entry name" value="CBS-domain pair"/>
    <property type="match status" value="1"/>
</dbReference>
<organism evidence="1 2">
    <name type="scientific">Sphagnum jensenii</name>
    <dbReference type="NCBI Taxonomy" id="128206"/>
    <lineage>
        <taxon>Eukaryota</taxon>
        <taxon>Viridiplantae</taxon>
        <taxon>Streptophyta</taxon>
        <taxon>Embryophyta</taxon>
        <taxon>Bryophyta</taxon>
        <taxon>Sphagnophytina</taxon>
        <taxon>Sphagnopsida</taxon>
        <taxon>Sphagnales</taxon>
        <taxon>Sphagnaceae</taxon>
        <taxon>Sphagnum</taxon>
    </lineage>
</organism>
<proteinExistence type="inferred from homology"/>
<dbReference type="NCBIfam" id="TIGR01302">
    <property type="entry name" value="IMP_dehydrog"/>
    <property type="match status" value="1"/>
</dbReference>
<evidence type="ECO:0000313" key="2">
    <source>
        <dbReference type="Proteomes" id="UP001497444"/>
    </source>
</evidence>
<dbReference type="PROSITE" id="PS00487">
    <property type="entry name" value="IMP_DH_GMP_RED"/>
    <property type="match status" value="1"/>
</dbReference>
<keyword evidence="2" id="KW-1185">Reference proteome</keyword>
<dbReference type="SMART" id="SM00116">
    <property type="entry name" value="CBS"/>
    <property type="match status" value="2"/>
</dbReference>
<dbReference type="InterPro" id="IPR015875">
    <property type="entry name" value="IMP_DH/GMP_Rdtase_CS"/>
</dbReference>
<dbReference type="InterPro" id="IPR046342">
    <property type="entry name" value="CBS_dom_sf"/>
</dbReference>
<accession>A0ABP0W7X7</accession>
<dbReference type="Gene3D" id="3.20.20.70">
    <property type="entry name" value="Aldolase class I"/>
    <property type="match status" value="1"/>
</dbReference>